<evidence type="ECO:0000313" key="2">
    <source>
        <dbReference type="Proteomes" id="UP000253094"/>
    </source>
</evidence>
<comment type="caution">
    <text evidence="1">The sequence shown here is derived from an EMBL/GenBank/DDBJ whole genome shotgun (WGS) entry which is preliminary data.</text>
</comment>
<name>A0A367FNI8_9ACTN</name>
<dbReference type="AlphaFoldDB" id="A0A367FNI8"/>
<proteinExistence type="predicted"/>
<evidence type="ECO:0000313" key="1">
    <source>
        <dbReference type="EMBL" id="RCG31963.1"/>
    </source>
</evidence>
<accession>A0A367FNI8</accession>
<organism evidence="1 2">
    <name type="scientific">Sphaerisporangium album</name>
    <dbReference type="NCBI Taxonomy" id="509200"/>
    <lineage>
        <taxon>Bacteria</taxon>
        <taxon>Bacillati</taxon>
        <taxon>Actinomycetota</taxon>
        <taxon>Actinomycetes</taxon>
        <taxon>Streptosporangiales</taxon>
        <taxon>Streptosporangiaceae</taxon>
        <taxon>Sphaerisporangium</taxon>
    </lineage>
</organism>
<dbReference type="Proteomes" id="UP000253094">
    <property type="component" value="Unassembled WGS sequence"/>
</dbReference>
<dbReference type="EMBL" id="QOIL01000003">
    <property type="protein sequence ID" value="RCG31963.1"/>
    <property type="molecule type" value="Genomic_DNA"/>
</dbReference>
<dbReference type="RefSeq" id="WP_114027578.1">
    <property type="nucleotide sequence ID" value="NZ_QOIL01000003.1"/>
</dbReference>
<keyword evidence="2" id="KW-1185">Reference proteome</keyword>
<sequence>MFRRGLARLLRAAADALHPNPPVAHYDLTGRRMDLLIIDDLPSQDFAAGWPILDRLSRPPAKEEPL</sequence>
<gene>
    <name evidence="1" type="ORF">DQ384_05315</name>
</gene>
<protein>
    <submittedName>
        <fullName evidence="1">Uncharacterized protein</fullName>
    </submittedName>
</protein>
<reference evidence="1 2" key="1">
    <citation type="submission" date="2018-06" db="EMBL/GenBank/DDBJ databases">
        <title>Sphaerisporangium craniellae sp. nov., isolated from a marine sponge in the South China Sea.</title>
        <authorList>
            <person name="Li L."/>
        </authorList>
    </citation>
    <scope>NUCLEOTIDE SEQUENCE [LARGE SCALE GENOMIC DNA]</scope>
    <source>
        <strain evidence="1 2">CCTCC AA 208026</strain>
    </source>
</reference>